<dbReference type="InterPro" id="IPR036866">
    <property type="entry name" value="RibonucZ/Hydroxyglut_hydro"/>
</dbReference>
<accession>A0A517PLH7</accession>
<dbReference type="PANTHER" id="PTHR46018:SF2">
    <property type="entry name" value="ZINC PHOSPHODIESTERASE ELAC PROTEIN 1"/>
    <property type="match status" value="1"/>
</dbReference>
<dbReference type="PANTHER" id="PTHR46018">
    <property type="entry name" value="ZINC PHOSPHODIESTERASE ELAC PROTEIN 1"/>
    <property type="match status" value="1"/>
</dbReference>
<dbReference type="AlphaFoldDB" id="A0A517PLH7"/>
<reference evidence="1 2" key="1">
    <citation type="submission" date="2019-02" db="EMBL/GenBank/DDBJ databases">
        <title>Deep-cultivation of Planctomycetes and their phenomic and genomic characterization uncovers novel biology.</title>
        <authorList>
            <person name="Wiegand S."/>
            <person name="Jogler M."/>
            <person name="Boedeker C."/>
            <person name="Pinto D."/>
            <person name="Vollmers J."/>
            <person name="Rivas-Marin E."/>
            <person name="Kohn T."/>
            <person name="Peeters S.H."/>
            <person name="Heuer A."/>
            <person name="Rast P."/>
            <person name="Oberbeckmann S."/>
            <person name="Bunk B."/>
            <person name="Jeske O."/>
            <person name="Meyerdierks A."/>
            <person name="Storesund J.E."/>
            <person name="Kallscheuer N."/>
            <person name="Luecker S."/>
            <person name="Lage O.M."/>
            <person name="Pohl T."/>
            <person name="Merkel B.J."/>
            <person name="Hornburger P."/>
            <person name="Mueller R.-W."/>
            <person name="Bruemmer F."/>
            <person name="Labrenz M."/>
            <person name="Spormann A.M."/>
            <person name="Op den Camp H."/>
            <person name="Overmann J."/>
            <person name="Amann R."/>
            <person name="Jetten M.S.M."/>
            <person name="Mascher T."/>
            <person name="Medema M.H."/>
            <person name="Devos D.P."/>
            <person name="Kaster A.-K."/>
            <person name="Ovreas L."/>
            <person name="Rohde M."/>
            <person name="Galperin M.Y."/>
            <person name="Jogler C."/>
        </authorList>
    </citation>
    <scope>NUCLEOTIDE SEQUENCE [LARGE SCALE GENOMIC DNA]</scope>
    <source>
        <strain evidence="1 2">HG66A1</strain>
    </source>
</reference>
<dbReference type="Gene3D" id="3.60.15.10">
    <property type="entry name" value="Ribonuclease Z/Hydroxyacylglutathione hydrolase-like"/>
    <property type="match status" value="1"/>
</dbReference>
<dbReference type="Pfam" id="PF23023">
    <property type="entry name" value="Anti-Pycsar_Apyc1"/>
    <property type="match status" value="1"/>
</dbReference>
<evidence type="ECO:0000313" key="2">
    <source>
        <dbReference type="Proteomes" id="UP000320421"/>
    </source>
</evidence>
<dbReference type="EMBL" id="CP036266">
    <property type="protein sequence ID" value="QDT20211.1"/>
    <property type="molecule type" value="Genomic_DNA"/>
</dbReference>
<gene>
    <name evidence="1" type="primary">rbn_1</name>
    <name evidence="1" type="ORF">HG66A1_19960</name>
</gene>
<dbReference type="GO" id="GO:0042781">
    <property type="term" value="F:3'-tRNA processing endoribonuclease activity"/>
    <property type="evidence" value="ECO:0007669"/>
    <property type="project" value="TreeGrafter"/>
</dbReference>
<sequence length="351" mass="39918">MQVHHKLDAFREMTLHFQVLGKPGRDNALFVRVESGQSTARLLFDCGDGCLSSLPFSEIQAIDHLFFSHLHMDHIGGFDSFFRCTFNRDVKPNVIWGPAGTSAILHHRFQGFWWNLHANQSGRWSVNDVHPTDIERFRYEISEAFSECHNEGKTEQCSPLLDTSDYSVSAIHLKHNGPCLGYVVREKPKWNIQTDRVAAMGLRPGSWMKDLKSDTANPTIEIEGRTFDLAALRNDLLIESPGESIAYLTDFLLDDATSEQLQEVLGDCTTVVCEAQYRDQDIDLAQRNFHTTTTVVSQLAARSGFGKLVLFHLSDRYTREEWGEMLTECRTIFPNTEFPKDWNIEPNSNGS</sequence>
<organism evidence="1 2">
    <name type="scientific">Gimesia chilikensis</name>
    <dbReference type="NCBI Taxonomy" id="2605989"/>
    <lineage>
        <taxon>Bacteria</taxon>
        <taxon>Pseudomonadati</taxon>
        <taxon>Planctomycetota</taxon>
        <taxon>Planctomycetia</taxon>
        <taxon>Planctomycetales</taxon>
        <taxon>Planctomycetaceae</taxon>
        <taxon>Gimesia</taxon>
    </lineage>
</organism>
<name>A0A517PLH7_9PLAN</name>
<dbReference type="SUPFAM" id="SSF56281">
    <property type="entry name" value="Metallo-hydrolase/oxidoreductase"/>
    <property type="match status" value="1"/>
</dbReference>
<protein>
    <submittedName>
        <fullName evidence="1">Ribonuclease BN</fullName>
        <ecNumber evidence="1">3.1.-.-</ecNumber>
    </submittedName>
</protein>
<proteinExistence type="predicted"/>
<evidence type="ECO:0000313" key="1">
    <source>
        <dbReference type="EMBL" id="QDT20211.1"/>
    </source>
</evidence>
<keyword evidence="1" id="KW-0378">Hydrolase</keyword>
<dbReference type="EC" id="3.1.-.-" evidence="1"/>
<dbReference type="Proteomes" id="UP000320421">
    <property type="component" value="Chromosome"/>
</dbReference>
<keyword evidence="2" id="KW-1185">Reference proteome</keyword>